<gene>
    <name evidence="2" type="ORF">COCNU_09G001740</name>
</gene>
<keyword evidence="3" id="KW-1185">Reference proteome</keyword>
<dbReference type="EMBL" id="CM017880">
    <property type="protein sequence ID" value="KAG1360711.1"/>
    <property type="molecule type" value="Genomic_DNA"/>
</dbReference>
<name>A0A8K0IJQ0_COCNU</name>
<evidence type="ECO:0000313" key="3">
    <source>
        <dbReference type="Proteomes" id="UP000797356"/>
    </source>
</evidence>
<organism evidence="2 3">
    <name type="scientific">Cocos nucifera</name>
    <name type="common">Coconut palm</name>
    <dbReference type="NCBI Taxonomy" id="13894"/>
    <lineage>
        <taxon>Eukaryota</taxon>
        <taxon>Viridiplantae</taxon>
        <taxon>Streptophyta</taxon>
        <taxon>Embryophyta</taxon>
        <taxon>Tracheophyta</taxon>
        <taxon>Spermatophyta</taxon>
        <taxon>Magnoliopsida</taxon>
        <taxon>Liliopsida</taxon>
        <taxon>Arecaceae</taxon>
        <taxon>Arecoideae</taxon>
        <taxon>Cocoseae</taxon>
        <taxon>Attaleinae</taxon>
        <taxon>Cocos</taxon>
    </lineage>
</organism>
<proteinExistence type="predicted"/>
<protein>
    <submittedName>
        <fullName evidence="2">Uncharacterized protein</fullName>
    </submittedName>
</protein>
<reference evidence="2" key="2">
    <citation type="submission" date="2019-07" db="EMBL/GenBank/DDBJ databases">
        <authorList>
            <person name="Yang Y."/>
            <person name="Bocs S."/>
            <person name="Baudouin L."/>
        </authorList>
    </citation>
    <scope>NUCLEOTIDE SEQUENCE</scope>
    <source>
        <tissue evidence="2">Spear leaf of Hainan Tall coconut</tissue>
    </source>
</reference>
<comment type="caution">
    <text evidence="2">The sequence shown here is derived from an EMBL/GenBank/DDBJ whole genome shotgun (WGS) entry which is preliminary data.</text>
</comment>
<dbReference type="AlphaFoldDB" id="A0A8K0IJQ0"/>
<accession>A0A8K0IJQ0</accession>
<evidence type="ECO:0000256" key="1">
    <source>
        <dbReference type="SAM" id="MobiDB-lite"/>
    </source>
</evidence>
<reference evidence="2" key="1">
    <citation type="journal article" date="2017" name="Gigascience">
        <title>The genome draft of coconut (Cocos nucifera).</title>
        <authorList>
            <person name="Xiao Y."/>
            <person name="Xu P."/>
            <person name="Fan H."/>
            <person name="Baudouin L."/>
            <person name="Xia W."/>
            <person name="Bocs S."/>
            <person name="Xu J."/>
            <person name="Li Q."/>
            <person name="Guo A."/>
            <person name="Zhou L."/>
            <person name="Li J."/>
            <person name="Wu Y."/>
            <person name="Ma Z."/>
            <person name="Armero A."/>
            <person name="Issali A.E."/>
            <person name="Liu N."/>
            <person name="Peng M."/>
            <person name="Yang Y."/>
        </authorList>
    </citation>
    <scope>NUCLEOTIDE SEQUENCE</scope>
    <source>
        <tissue evidence="2">Spear leaf of Hainan Tall coconut</tissue>
    </source>
</reference>
<feature type="region of interest" description="Disordered" evidence="1">
    <location>
        <begin position="64"/>
        <end position="95"/>
    </location>
</feature>
<sequence>MMSGRMRARRDVGSGLRGWASGIGGGKVVVVVGLGQGRQSQWGRGSRRVGQATLGLARVGRPWAWTNASSGPRGRADVGMGPTGSEWPWDAGGMGWGGRKVGLGGKWGLDAGKRRMRGGNKRE</sequence>
<dbReference type="Proteomes" id="UP000797356">
    <property type="component" value="Chromosome 9"/>
</dbReference>
<evidence type="ECO:0000313" key="2">
    <source>
        <dbReference type="EMBL" id="KAG1360711.1"/>
    </source>
</evidence>